<keyword evidence="2" id="KW-0328">Glycosyltransferase</keyword>
<proteinExistence type="predicted"/>
<dbReference type="Pfam" id="PF00535">
    <property type="entry name" value="Glycos_transf_2"/>
    <property type="match status" value="1"/>
</dbReference>
<sequence length="337" mass="39686">MDLEISVYATVYNNAYVVKDCVESLFRALPDIDELVVVDNYSSDGTYEILVDLSHVYPVKVFRYRCSRGLGRQIAFEKTSGRFVLYIDMDTVFDSRWGHVVKRLLNLTEDGVFWNYYGLTTRRTMERIGGWKNMNHGEDGELVARAIRRGVKVQTPLVPPFSLNLKKGFRSYGEYRYVKSKFYIPFKLFKNTIDNFMNCKLTPAEILYRRKVVDLRTVIEMIISSSFTMSRSTESCTKTIYNNVNYFLPEELGLSRDWFLAWWEYADVYWNYIKRHVIDIANRVRNPKICFIARGLLMYRSIGIAYEFIKGLAQNITPRYYKKLCSKIDHFIRCCTI</sequence>
<dbReference type="CDD" id="cd00761">
    <property type="entry name" value="Glyco_tranf_GTA_type"/>
    <property type="match status" value="1"/>
</dbReference>
<reference evidence="2 3" key="1">
    <citation type="submission" date="2023-05" db="EMBL/GenBank/DDBJ databases">
        <title>A new hyperthermophilic archaea 'Ignisphaera cupida' sp. nov. and description of the family 'Ignisphaeraceae' fam. nov.</title>
        <authorList>
            <person name="Podosokorskaya O.A."/>
            <person name="Elcheninov A.G."/>
            <person name="Klukina A."/>
            <person name="Merkel A.Y."/>
        </authorList>
    </citation>
    <scope>NUCLEOTIDE SEQUENCE [LARGE SCALE GENOMIC DNA]</scope>
    <source>
        <strain evidence="2 3">4213-co</strain>
    </source>
</reference>
<dbReference type="GO" id="GO:0016757">
    <property type="term" value="F:glycosyltransferase activity"/>
    <property type="evidence" value="ECO:0007669"/>
    <property type="project" value="UniProtKB-KW"/>
</dbReference>
<dbReference type="RefSeq" id="WP_285273788.1">
    <property type="nucleotide sequence ID" value="NZ_JASNVW010000003.1"/>
</dbReference>
<organism evidence="2 3">
    <name type="scientific">Ignisphaera cupida</name>
    <dbReference type="NCBI Taxonomy" id="3050454"/>
    <lineage>
        <taxon>Archaea</taxon>
        <taxon>Thermoproteota</taxon>
        <taxon>Thermoprotei</taxon>
        <taxon>Desulfurococcales</taxon>
        <taxon>Desulfurococcaceae</taxon>
        <taxon>Ignisphaera</taxon>
    </lineage>
</organism>
<dbReference type="InterPro" id="IPR001173">
    <property type="entry name" value="Glyco_trans_2-like"/>
</dbReference>
<feature type="domain" description="Glycosyltransferase 2-like" evidence="1">
    <location>
        <begin position="6"/>
        <end position="114"/>
    </location>
</feature>
<evidence type="ECO:0000259" key="1">
    <source>
        <dbReference type="Pfam" id="PF00535"/>
    </source>
</evidence>
<evidence type="ECO:0000313" key="3">
    <source>
        <dbReference type="Proteomes" id="UP001529235"/>
    </source>
</evidence>
<dbReference type="SUPFAM" id="SSF53448">
    <property type="entry name" value="Nucleotide-diphospho-sugar transferases"/>
    <property type="match status" value="1"/>
</dbReference>
<keyword evidence="3" id="KW-1185">Reference proteome</keyword>
<protein>
    <submittedName>
        <fullName evidence="2">Glycosyltransferase family 2 protein</fullName>
        <ecNumber evidence="2">2.4.-.-</ecNumber>
    </submittedName>
</protein>
<dbReference type="PANTHER" id="PTHR43630:SF2">
    <property type="entry name" value="GLYCOSYLTRANSFERASE"/>
    <property type="match status" value="1"/>
</dbReference>
<dbReference type="AlphaFoldDB" id="A0ABD4Z789"/>
<comment type="caution">
    <text evidence="2">The sequence shown here is derived from an EMBL/GenBank/DDBJ whole genome shotgun (WGS) entry which is preliminary data.</text>
</comment>
<evidence type="ECO:0000313" key="2">
    <source>
        <dbReference type="EMBL" id="MDK6028802.1"/>
    </source>
</evidence>
<dbReference type="EMBL" id="JASNVW010000003">
    <property type="protein sequence ID" value="MDK6028802.1"/>
    <property type="molecule type" value="Genomic_DNA"/>
</dbReference>
<dbReference type="Gene3D" id="3.90.550.10">
    <property type="entry name" value="Spore Coat Polysaccharide Biosynthesis Protein SpsA, Chain A"/>
    <property type="match status" value="1"/>
</dbReference>
<dbReference type="Proteomes" id="UP001529235">
    <property type="component" value="Unassembled WGS sequence"/>
</dbReference>
<name>A0ABD4Z789_9CREN</name>
<gene>
    <name evidence="2" type="ORF">QPL79_05445</name>
</gene>
<accession>A0ABD4Z789</accession>
<keyword evidence="2" id="KW-0808">Transferase</keyword>
<dbReference type="InterPro" id="IPR029044">
    <property type="entry name" value="Nucleotide-diphossugar_trans"/>
</dbReference>
<dbReference type="EC" id="2.4.-.-" evidence="2"/>
<dbReference type="PANTHER" id="PTHR43630">
    <property type="entry name" value="POLY-BETA-1,6-N-ACETYL-D-GLUCOSAMINE SYNTHASE"/>
    <property type="match status" value="1"/>
</dbReference>